<evidence type="ECO:0000313" key="1">
    <source>
        <dbReference type="EMBL" id="KAK3671116.1"/>
    </source>
</evidence>
<gene>
    <name evidence="1" type="ORF">LTR78_009077</name>
</gene>
<proteinExistence type="predicted"/>
<organism evidence="1 2">
    <name type="scientific">Recurvomyces mirabilis</name>
    <dbReference type="NCBI Taxonomy" id="574656"/>
    <lineage>
        <taxon>Eukaryota</taxon>
        <taxon>Fungi</taxon>
        <taxon>Dikarya</taxon>
        <taxon>Ascomycota</taxon>
        <taxon>Pezizomycotina</taxon>
        <taxon>Dothideomycetes</taxon>
        <taxon>Dothideomycetidae</taxon>
        <taxon>Mycosphaerellales</taxon>
        <taxon>Teratosphaeriaceae</taxon>
        <taxon>Recurvomyces</taxon>
    </lineage>
</organism>
<evidence type="ECO:0000313" key="2">
    <source>
        <dbReference type="Proteomes" id="UP001274830"/>
    </source>
</evidence>
<dbReference type="Proteomes" id="UP001274830">
    <property type="component" value="Unassembled WGS sequence"/>
</dbReference>
<dbReference type="AlphaFoldDB" id="A0AAE0TU52"/>
<accession>A0AAE0TU52</accession>
<comment type="caution">
    <text evidence="1">The sequence shown here is derived from an EMBL/GenBank/DDBJ whole genome shotgun (WGS) entry which is preliminary data.</text>
</comment>
<protein>
    <submittedName>
        <fullName evidence="1">Uncharacterized protein</fullName>
    </submittedName>
</protein>
<name>A0AAE0TU52_9PEZI</name>
<dbReference type="EMBL" id="JAUTXT010000047">
    <property type="protein sequence ID" value="KAK3671116.1"/>
    <property type="molecule type" value="Genomic_DNA"/>
</dbReference>
<keyword evidence="2" id="KW-1185">Reference proteome</keyword>
<reference evidence="1" key="1">
    <citation type="submission" date="2023-07" db="EMBL/GenBank/DDBJ databases">
        <title>Black Yeasts Isolated from many extreme environments.</title>
        <authorList>
            <person name="Coleine C."/>
            <person name="Stajich J.E."/>
            <person name="Selbmann L."/>
        </authorList>
    </citation>
    <scope>NUCLEOTIDE SEQUENCE</scope>
    <source>
        <strain evidence="1">CCFEE 5485</strain>
    </source>
</reference>
<sequence length="220" mass="24236">MTSARTGPSTIVKRSGPACNGQHCQMSEGHCTLKTCEDRLRLQTKQIESKIASLANGFDEHLRMLERLKADIYNTCNTETFLSPEMEAIRLDVTQAMRMKVEPAFCVHFAAGRVLGAWQVKVKAVEKRSTALQQYRRAYETETLARTSSSCGGTKFFTPVGATKAKGVTALRLAPQVQSSYNYTALATNDMAARPFKTTWCTTPKTLRVVINASAKTSEG</sequence>